<dbReference type="SUPFAM" id="SSF53807">
    <property type="entry name" value="Helical backbone' metal receptor"/>
    <property type="match status" value="1"/>
</dbReference>
<dbReference type="Gene3D" id="3.40.50.1980">
    <property type="entry name" value="Nitrogenase molybdenum iron protein domain"/>
    <property type="match status" value="2"/>
</dbReference>
<organism evidence="2">
    <name type="scientific">uncultured marine microorganism HF4000_008G09</name>
    <dbReference type="NCBI Taxonomy" id="455513"/>
    <lineage>
        <taxon>unclassified sequences</taxon>
        <taxon>environmental samples</taxon>
    </lineage>
</organism>
<dbReference type="InterPro" id="IPR002491">
    <property type="entry name" value="ABC_transptr_periplasmic_BD"/>
</dbReference>
<dbReference type="PANTHER" id="PTHR42860">
    <property type="entry name" value="VITAMIN B12-BINDING PROTEIN"/>
    <property type="match status" value="1"/>
</dbReference>
<name>B3T173_9ZZZZ</name>
<dbReference type="Pfam" id="PF01497">
    <property type="entry name" value="Peripla_BP_2"/>
    <property type="match status" value="1"/>
</dbReference>
<accession>B3T173</accession>
<gene>
    <name evidence="2" type="ORF">ALOHA_HF4000008G09ctg1g33</name>
</gene>
<dbReference type="EMBL" id="EU016572">
    <property type="protein sequence ID" value="ABZ06332.1"/>
    <property type="molecule type" value="Genomic_DNA"/>
</dbReference>
<sequence length="312" mass="35548">MNNNLTKIVTLIPSATEIVAFLGQKNSIVGCSHECDYPNDLNNVIKLTSPKINVAGTSSEINKQINTILENSLSVYKVNIEKLKELNPDFIITQAHCDVCAVSFSEVKNIVNKYLDRETKIISLEPNTLNDVFNDIKRVAKDINIENETNNKLINNLKIRIEKIKNLAATKKQRPLVACIEWIDPLMIAGNWIPEMVEIAGGTNILGKSGDNSHWIKFEEIIDQNPEIIIFIPCGFNIKKTEKELNNYIKKNNNIRLLQAYKNHKFFVADGNQFFNRPGPRLVESLEIFAEIIHPDIFDFKHKKGGWINYND</sequence>
<feature type="domain" description="Fe/B12 periplasmic-binding" evidence="1">
    <location>
        <begin position="7"/>
        <end position="297"/>
    </location>
</feature>
<evidence type="ECO:0000313" key="2">
    <source>
        <dbReference type="EMBL" id="ABZ06332.1"/>
    </source>
</evidence>
<dbReference type="AlphaFoldDB" id="B3T173"/>
<evidence type="ECO:0000259" key="1">
    <source>
        <dbReference type="PROSITE" id="PS50983"/>
    </source>
</evidence>
<dbReference type="PROSITE" id="PS50983">
    <property type="entry name" value="FE_B12_PBP"/>
    <property type="match status" value="1"/>
</dbReference>
<reference evidence="2" key="1">
    <citation type="journal article" date="2008" name="ISME J.">
        <title>Genomic patterns of recombination, clonal divergence and environment in marine microbial populations.</title>
        <authorList>
            <person name="Konstantinidis K.T."/>
            <person name="Delong E.F."/>
        </authorList>
    </citation>
    <scope>NUCLEOTIDE SEQUENCE</scope>
</reference>
<dbReference type="PANTHER" id="PTHR42860:SF1">
    <property type="entry name" value="VITAMIN B12-BINDING PROTEIN"/>
    <property type="match status" value="1"/>
</dbReference>
<dbReference type="InterPro" id="IPR051030">
    <property type="entry name" value="Vitamin_B12-ABC_binding"/>
</dbReference>
<proteinExistence type="predicted"/>
<protein>
    <submittedName>
        <fullName evidence="2">Putative periplasmic binding protein</fullName>
    </submittedName>
</protein>